<dbReference type="PANTHER" id="PTHR30413">
    <property type="entry name" value="INNER MEMBRANE TRANSPORT PERMEASE"/>
    <property type="match status" value="1"/>
</dbReference>
<evidence type="ECO:0000256" key="6">
    <source>
        <dbReference type="ARBA" id="ARBA00022692"/>
    </source>
</evidence>
<feature type="transmembrane region" description="Helical" evidence="11">
    <location>
        <begin position="80"/>
        <end position="97"/>
    </location>
</feature>
<name>A0ABR5VGH5_MARGR</name>
<organism evidence="13 14">
    <name type="scientific">Marichromatium gracile</name>
    <name type="common">Chromatium gracile</name>
    <dbReference type="NCBI Taxonomy" id="1048"/>
    <lineage>
        <taxon>Bacteria</taxon>
        <taxon>Pseudomonadati</taxon>
        <taxon>Pseudomonadota</taxon>
        <taxon>Gammaproteobacteria</taxon>
        <taxon>Chromatiales</taxon>
        <taxon>Chromatiaceae</taxon>
        <taxon>Marichromatium</taxon>
    </lineage>
</organism>
<accession>A0ABR5VGH5</accession>
<evidence type="ECO:0000256" key="3">
    <source>
        <dbReference type="ARBA" id="ARBA00022448"/>
    </source>
</evidence>
<comment type="similarity">
    <text evidence="2 11">Belongs to the ABC-2 integral membrane protein family.</text>
</comment>
<feature type="transmembrane region" description="Helical" evidence="11">
    <location>
        <begin position="246"/>
        <end position="267"/>
    </location>
</feature>
<reference evidence="13 14" key="1">
    <citation type="submission" date="2016-02" db="EMBL/GenBank/DDBJ databases">
        <title>Genome sequence of Marichromatium gracile YL-28, a purple sulfur bacterium.</title>
        <authorList>
            <person name="Zhao C."/>
            <person name="Hong X."/>
            <person name="Chen S."/>
            <person name="Yang S."/>
        </authorList>
    </citation>
    <scope>NUCLEOTIDE SEQUENCE [LARGE SCALE GENOMIC DNA]</scope>
    <source>
        <strain evidence="13 14">YL28</strain>
    </source>
</reference>
<evidence type="ECO:0000313" key="14">
    <source>
        <dbReference type="Proteomes" id="UP000075766"/>
    </source>
</evidence>
<evidence type="ECO:0000256" key="9">
    <source>
        <dbReference type="ARBA" id="ARBA00023047"/>
    </source>
</evidence>
<keyword evidence="7" id="KW-0972">Capsule biogenesis/degradation</keyword>
<feature type="transmembrane region" description="Helical" evidence="11">
    <location>
        <begin position="43"/>
        <end position="68"/>
    </location>
</feature>
<keyword evidence="9" id="KW-0625">Polysaccharide transport</keyword>
<evidence type="ECO:0000256" key="2">
    <source>
        <dbReference type="ARBA" id="ARBA00007783"/>
    </source>
</evidence>
<feature type="transmembrane region" description="Helical" evidence="11">
    <location>
        <begin position="157"/>
        <end position="181"/>
    </location>
</feature>
<proteinExistence type="inferred from homology"/>
<gene>
    <name evidence="13" type="ORF">AY586_12735</name>
</gene>
<dbReference type="EMBL" id="LSYU01000048">
    <property type="protein sequence ID" value="KXX64669.1"/>
    <property type="molecule type" value="Genomic_DNA"/>
</dbReference>
<keyword evidence="6 11" id="KW-0812">Transmembrane</keyword>
<evidence type="ECO:0000256" key="11">
    <source>
        <dbReference type="RuleBase" id="RU361157"/>
    </source>
</evidence>
<keyword evidence="10 11" id="KW-0472">Membrane</keyword>
<comment type="subcellular location">
    <subcellularLocation>
        <location evidence="11">Cell inner membrane</location>
        <topology evidence="11">Multi-pass membrane protein</topology>
    </subcellularLocation>
    <subcellularLocation>
        <location evidence="1">Cell membrane</location>
        <topology evidence="1">Multi-pass membrane protein</topology>
    </subcellularLocation>
</comment>
<feature type="transmembrane region" description="Helical" evidence="11">
    <location>
        <begin position="193"/>
        <end position="211"/>
    </location>
</feature>
<evidence type="ECO:0000256" key="8">
    <source>
        <dbReference type="ARBA" id="ARBA00022989"/>
    </source>
</evidence>
<dbReference type="PROSITE" id="PS51012">
    <property type="entry name" value="ABC_TM2"/>
    <property type="match status" value="1"/>
</dbReference>
<keyword evidence="14" id="KW-1185">Reference proteome</keyword>
<keyword evidence="8 11" id="KW-1133">Transmembrane helix</keyword>
<evidence type="ECO:0000259" key="12">
    <source>
        <dbReference type="PROSITE" id="PS51012"/>
    </source>
</evidence>
<comment type="caution">
    <text evidence="13">The sequence shown here is derived from an EMBL/GenBank/DDBJ whole genome shotgun (WGS) entry which is preliminary data.</text>
</comment>
<keyword evidence="5" id="KW-0762">Sugar transport</keyword>
<dbReference type="Pfam" id="PF01061">
    <property type="entry name" value="ABC2_membrane"/>
    <property type="match status" value="1"/>
</dbReference>
<feature type="domain" description="ABC transmembrane type-2" evidence="12">
    <location>
        <begin position="44"/>
        <end position="270"/>
    </location>
</feature>
<keyword evidence="4 11" id="KW-1003">Cell membrane</keyword>
<protein>
    <recommendedName>
        <fullName evidence="11">Transport permease protein</fullName>
    </recommendedName>
</protein>
<evidence type="ECO:0000313" key="13">
    <source>
        <dbReference type="EMBL" id="KXX64669.1"/>
    </source>
</evidence>
<dbReference type="PRINTS" id="PR00164">
    <property type="entry name" value="ABC2TRNSPORT"/>
</dbReference>
<dbReference type="PANTHER" id="PTHR30413:SF10">
    <property type="entry name" value="CAPSULE POLYSACCHARIDE EXPORT INNER-MEMBRANE PROTEIN CTRC"/>
    <property type="match status" value="1"/>
</dbReference>
<sequence length="278" mass="30749">MDSPYSNISTTTPSALPASLWRNRGLVLQLVRRDISSRYRGSWLGLAWSVLNPVLMLLVYSFVFSVVFKARWGGPVEDGHAAFGLVLFAGLIVHALFSEVANRAPRLILDNVSYVKRVVFPLEVLPWVALGSALFHMGISLVVLLAGQWLLTQSLPWTALLLPVVVAPLLLVTLGCGWFLAATGVYLRDIGQSIGLLTTVMLFLSPTFYPLSALPELGQTLLYLNPLTLVIEESRRVLLFGQLPHWGGLLVYSVISVMVAWGGFWWFQRARRGFADVV</sequence>
<evidence type="ECO:0000256" key="5">
    <source>
        <dbReference type="ARBA" id="ARBA00022597"/>
    </source>
</evidence>
<evidence type="ECO:0000256" key="1">
    <source>
        <dbReference type="ARBA" id="ARBA00004651"/>
    </source>
</evidence>
<dbReference type="InterPro" id="IPR013525">
    <property type="entry name" value="ABC2_TM"/>
</dbReference>
<evidence type="ECO:0000256" key="4">
    <source>
        <dbReference type="ARBA" id="ARBA00022475"/>
    </source>
</evidence>
<evidence type="ECO:0000256" key="10">
    <source>
        <dbReference type="ARBA" id="ARBA00023136"/>
    </source>
</evidence>
<dbReference type="Proteomes" id="UP000075766">
    <property type="component" value="Unassembled WGS sequence"/>
</dbReference>
<evidence type="ECO:0000256" key="7">
    <source>
        <dbReference type="ARBA" id="ARBA00022903"/>
    </source>
</evidence>
<dbReference type="RefSeq" id="WP_062274948.1">
    <property type="nucleotide sequence ID" value="NZ_LSYU01000048.1"/>
</dbReference>
<dbReference type="InterPro" id="IPR000412">
    <property type="entry name" value="ABC_2_transport"/>
</dbReference>
<keyword evidence="3 11" id="KW-0813">Transport</keyword>
<dbReference type="InterPro" id="IPR047817">
    <property type="entry name" value="ABC2_TM_bact-type"/>
</dbReference>
<feature type="transmembrane region" description="Helical" evidence="11">
    <location>
        <begin position="118"/>
        <end position="151"/>
    </location>
</feature>